<accession>A0A026WTN1</accession>
<gene>
    <name evidence="1" type="ORF">X777_00520</name>
</gene>
<evidence type="ECO:0000313" key="2">
    <source>
        <dbReference type="Proteomes" id="UP000053097"/>
    </source>
</evidence>
<dbReference type="Proteomes" id="UP000053097">
    <property type="component" value="Unassembled WGS sequence"/>
</dbReference>
<dbReference type="AlphaFoldDB" id="A0A026WTN1"/>
<name>A0A026WTN1_OOCBI</name>
<protein>
    <submittedName>
        <fullName evidence="1">Uncharacterized protein</fullName>
    </submittedName>
</protein>
<proteinExistence type="predicted"/>
<reference evidence="1 2" key="1">
    <citation type="journal article" date="2014" name="Curr. Biol.">
        <title>The genome of the clonal raider ant Cerapachys biroi.</title>
        <authorList>
            <person name="Oxley P.R."/>
            <person name="Ji L."/>
            <person name="Fetter-Pruneda I."/>
            <person name="McKenzie S.K."/>
            <person name="Li C."/>
            <person name="Hu H."/>
            <person name="Zhang G."/>
            <person name="Kronauer D.J."/>
        </authorList>
    </citation>
    <scope>NUCLEOTIDE SEQUENCE [LARGE SCALE GENOMIC DNA]</scope>
</reference>
<evidence type="ECO:0000313" key="1">
    <source>
        <dbReference type="EMBL" id="EZA58459.1"/>
    </source>
</evidence>
<keyword evidence="2" id="KW-1185">Reference proteome</keyword>
<sequence length="80" mass="8830">MFLPRSRGCLSGRYTRGHSSLVHDAARGKKEECGALIICGHHTLGCRLVERDALRVACVYLMCIDQQMTTTMTVLTVTSC</sequence>
<dbReference type="EMBL" id="KK107124">
    <property type="protein sequence ID" value="EZA58459.1"/>
    <property type="molecule type" value="Genomic_DNA"/>
</dbReference>
<organism evidence="1 2">
    <name type="scientific">Ooceraea biroi</name>
    <name type="common">Clonal raider ant</name>
    <name type="synonym">Cerapachys biroi</name>
    <dbReference type="NCBI Taxonomy" id="2015173"/>
    <lineage>
        <taxon>Eukaryota</taxon>
        <taxon>Metazoa</taxon>
        <taxon>Ecdysozoa</taxon>
        <taxon>Arthropoda</taxon>
        <taxon>Hexapoda</taxon>
        <taxon>Insecta</taxon>
        <taxon>Pterygota</taxon>
        <taxon>Neoptera</taxon>
        <taxon>Endopterygota</taxon>
        <taxon>Hymenoptera</taxon>
        <taxon>Apocrita</taxon>
        <taxon>Aculeata</taxon>
        <taxon>Formicoidea</taxon>
        <taxon>Formicidae</taxon>
        <taxon>Dorylinae</taxon>
        <taxon>Ooceraea</taxon>
    </lineage>
</organism>